<protein>
    <submittedName>
        <fullName evidence="1">Disease resistance protein</fullName>
    </submittedName>
</protein>
<name>A0ACC1XXC8_MELAZ</name>
<dbReference type="Proteomes" id="UP001164539">
    <property type="component" value="Chromosome 7"/>
</dbReference>
<sequence>MAERILSDAVGRILEMLGSRALQEIQLACGVKDEILKLKDTVEIINGVLLDAEVQFNQKKGRALTVSLRKLKDAVYDADDLLDDFYTQLKLKGMMSGSKTAKEVCIFFSQSNKITYNLKIGHKIKNISNFSILTRDGNCARPARFERRCSS</sequence>
<keyword evidence="2" id="KW-1185">Reference proteome</keyword>
<evidence type="ECO:0000313" key="1">
    <source>
        <dbReference type="EMBL" id="KAJ4715613.1"/>
    </source>
</evidence>
<gene>
    <name evidence="1" type="ORF">OWV82_013946</name>
</gene>
<comment type="caution">
    <text evidence="1">The sequence shown here is derived from an EMBL/GenBank/DDBJ whole genome shotgun (WGS) entry which is preliminary data.</text>
</comment>
<evidence type="ECO:0000313" key="2">
    <source>
        <dbReference type="Proteomes" id="UP001164539"/>
    </source>
</evidence>
<organism evidence="1 2">
    <name type="scientific">Melia azedarach</name>
    <name type="common">Chinaberry tree</name>
    <dbReference type="NCBI Taxonomy" id="155640"/>
    <lineage>
        <taxon>Eukaryota</taxon>
        <taxon>Viridiplantae</taxon>
        <taxon>Streptophyta</taxon>
        <taxon>Embryophyta</taxon>
        <taxon>Tracheophyta</taxon>
        <taxon>Spermatophyta</taxon>
        <taxon>Magnoliopsida</taxon>
        <taxon>eudicotyledons</taxon>
        <taxon>Gunneridae</taxon>
        <taxon>Pentapetalae</taxon>
        <taxon>rosids</taxon>
        <taxon>malvids</taxon>
        <taxon>Sapindales</taxon>
        <taxon>Meliaceae</taxon>
        <taxon>Melia</taxon>
    </lineage>
</organism>
<accession>A0ACC1XXC8</accession>
<proteinExistence type="predicted"/>
<dbReference type="EMBL" id="CM051400">
    <property type="protein sequence ID" value="KAJ4715613.1"/>
    <property type="molecule type" value="Genomic_DNA"/>
</dbReference>
<reference evidence="1 2" key="1">
    <citation type="journal article" date="2023" name="Science">
        <title>Complex scaffold remodeling in plant triterpene biosynthesis.</title>
        <authorList>
            <person name="De La Pena R."/>
            <person name="Hodgson H."/>
            <person name="Liu J.C."/>
            <person name="Stephenson M.J."/>
            <person name="Martin A.C."/>
            <person name="Owen C."/>
            <person name="Harkess A."/>
            <person name="Leebens-Mack J."/>
            <person name="Jimenez L.E."/>
            <person name="Osbourn A."/>
            <person name="Sattely E.S."/>
        </authorList>
    </citation>
    <scope>NUCLEOTIDE SEQUENCE [LARGE SCALE GENOMIC DNA]</scope>
    <source>
        <strain evidence="2">cv. JPN11</strain>
        <tissue evidence="1">Leaf</tissue>
    </source>
</reference>